<dbReference type="InterPro" id="IPR011990">
    <property type="entry name" value="TPR-like_helical_dom_sf"/>
</dbReference>
<dbReference type="Proteomes" id="UP000269793">
    <property type="component" value="Chromosome VII"/>
</dbReference>
<reference evidence="5 6" key="1">
    <citation type="submission" date="2018-10" db="EMBL/GenBank/DDBJ databases">
        <title>Complete genome sequence of Malassezia restricta CBS 7877.</title>
        <authorList>
            <person name="Morand S.C."/>
            <person name="Bertignac M."/>
            <person name="Iltis A."/>
            <person name="Kolder I."/>
            <person name="Pirovano W."/>
            <person name="Jourdain R."/>
            <person name="Clavaud C."/>
        </authorList>
    </citation>
    <scope>NUCLEOTIDE SEQUENCE [LARGE SCALE GENOMIC DNA]</scope>
    <source>
        <strain evidence="5 6">CBS 7877</strain>
    </source>
</reference>
<dbReference type="InterPro" id="IPR044244">
    <property type="entry name" value="TTC27/Emw1"/>
</dbReference>
<sequence>MCRKVVVGEFSDVLKSRAARPLFEAIAKVVHTTVQGKTSSEQVIIPFSAVHIPVSESPLDSLCVAIAALHGFVQLNWTGPDMPLHPMELLRYHAPQHFKQRDVHDEDNSDAVYARVLHVSSLEYLTWQGEPAYHLCQSPFFLVVALLILDALQTSSLVTVPWWRMRARSVHIRILDEPVACEEALQEAVMAMTHALTQRSQQASTDTEQRAWAHLHARALLELALARQRAGQDRLASEGLVEAAKAHGLEYELSGALGKRTKWQKQDKTQLVLLAESREAGAERAEEDEASTSYKHGHETSSDASGWQASIDPSKQVDHQPATYSLNDDTLLEQTQFTQTGPDTGRRLSHLDPGNQPPLAVIDQCILLALCLNIHNTQPSHGLTSEQMSAFVERVIQHPLNWSVHTMSLLLRSRLEASRTRTVERSTLQLQALIDQMPTNDSSVRERLRFFHALELPAKWAMQSELAHRYVSIGVLRSALETFERVEMWENVVQCLGLLGRQQEGIEVVRDLLEGRKTEAEAQLQAKRIATSVSRVPHTRFARAREAKLWCLLGDLEPMHAEMHYLRAWDVSERSSARAARSLGGYHFALHAYEQASVWLRRAVRINALYTRSWFMLGCCYMRLEHWLEAAAAFRKCTALEEEDGESWNNLASCYMRLHQSHVRRLDTVLEQDVDEEDGAESVVSGTDSGVDVMSQETHTETTAPALELRLLAHRALGVSLKFQFESWRVWANYMIVSVDVGMLREAARALARVVEIRTREKSFSASDKAVNVHDMVDMGVLNKLVDAVIRPANVEEEATQEGAGLRPTVERLFEQTLLPRFSTDAPIWQSYARLTFASGHYRKMLDARVQAFQCGLGAADRLDVVTAKDVWLLAKDELLELCDVLSNLATRPAEPGSDEEAMPDWRFRARTLVRAFMSRTRDSFEDEPAWEELVACLEELKR</sequence>
<evidence type="ECO:0000256" key="2">
    <source>
        <dbReference type="ARBA" id="ARBA00022803"/>
    </source>
</evidence>
<dbReference type="SMART" id="SM00028">
    <property type="entry name" value="TPR"/>
    <property type="match status" value="2"/>
</dbReference>
<accession>A0A3G2S954</accession>
<protein>
    <submittedName>
        <fullName evidence="5">Uncharacterized protein</fullName>
    </submittedName>
</protein>
<feature type="repeat" description="TPR" evidence="3">
    <location>
        <begin position="611"/>
        <end position="644"/>
    </location>
</feature>
<name>A0A3G2S954_MALR7</name>
<dbReference type="AlphaFoldDB" id="A0A3G2S954"/>
<gene>
    <name evidence="5" type="ORF">DNF11_3665</name>
</gene>
<evidence type="ECO:0000256" key="3">
    <source>
        <dbReference type="PROSITE-ProRule" id="PRU00339"/>
    </source>
</evidence>
<feature type="compositionally biased region" description="Polar residues" evidence="4">
    <location>
        <begin position="322"/>
        <end position="331"/>
    </location>
</feature>
<evidence type="ECO:0000256" key="4">
    <source>
        <dbReference type="SAM" id="MobiDB-lite"/>
    </source>
</evidence>
<evidence type="ECO:0000313" key="5">
    <source>
        <dbReference type="EMBL" id="AYO44615.1"/>
    </source>
</evidence>
<dbReference type="PANTHER" id="PTHR16193:SF0">
    <property type="entry name" value="TETRATRICOPEPTIDE REPEAT PROTEIN 27"/>
    <property type="match status" value="1"/>
</dbReference>
<keyword evidence="1" id="KW-0677">Repeat</keyword>
<dbReference type="STRING" id="425264.A0A3G2S954"/>
<dbReference type="InterPro" id="IPR019734">
    <property type="entry name" value="TPR_rpt"/>
</dbReference>
<feature type="region of interest" description="Disordered" evidence="4">
    <location>
        <begin position="278"/>
        <end position="331"/>
    </location>
</feature>
<evidence type="ECO:0000313" key="6">
    <source>
        <dbReference type="Proteomes" id="UP000269793"/>
    </source>
</evidence>
<dbReference type="PROSITE" id="PS50005">
    <property type="entry name" value="TPR"/>
    <property type="match status" value="1"/>
</dbReference>
<dbReference type="SUPFAM" id="SSF48452">
    <property type="entry name" value="TPR-like"/>
    <property type="match status" value="1"/>
</dbReference>
<dbReference type="VEuPathDB" id="FungiDB:DNF11_3665"/>
<dbReference type="EMBL" id="CP033154">
    <property type="protein sequence ID" value="AYO44615.1"/>
    <property type="molecule type" value="Genomic_DNA"/>
</dbReference>
<proteinExistence type="predicted"/>
<feature type="compositionally biased region" description="Polar residues" evidence="4">
    <location>
        <begin position="302"/>
        <end position="313"/>
    </location>
</feature>
<dbReference type="PANTHER" id="PTHR16193">
    <property type="entry name" value="TETRATRICOPEPTIDE REPEAT PROTEIN 27"/>
    <property type="match status" value="1"/>
</dbReference>
<dbReference type="OrthoDB" id="1936594at2759"/>
<keyword evidence="6" id="KW-1185">Reference proteome</keyword>
<dbReference type="Pfam" id="PF13181">
    <property type="entry name" value="TPR_8"/>
    <property type="match status" value="1"/>
</dbReference>
<dbReference type="Gene3D" id="1.25.40.10">
    <property type="entry name" value="Tetratricopeptide repeat domain"/>
    <property type="match status" value="1"/>
</dbReference>
<organism evidence="5 6">
    <name type="scientific">Malassezia restricta (strain ATCC 96810 / NBRC 103918 / CBS 7877)</name>
    <name type="common">Seborrheic dermatitis infection agent</name>
    <dbReference type="NCBI Taxonomy" id="425264"/>
    <lineage>
        <taxon>Eukaryota</taxon>
        <taxon>Fungi</taxon>
        <taxon>Dikarya</taxon>
        <taxon>Basidiomycota</taxon>
        <taxon>Ustilaginomycotina</taxon>
        <taxon>Malasseziomycetes</taxon>
        <taxon>Malasseziales</taxon>
        <taxon>Malasseziaceae</taxon>
        <taxon>Malassezia</taxon>
    </lineage>
</organism>
<evidence type="ECO:0000256" key="1">
    <source>
        <dbReference type="ARBA" id="ARBA00022737"/>
    </source>
</evidence>
<keyword evidence="2 3" id="KW-0802">TPR repeat</keyword>